<proteinExistence type="predicted"/>
<dbReference type="PANTHER" id="PTHR43047:SF72">
    <property type="entry name" value="OSMOSENSING HISTIDINE PROTEIN KINASE SLN1"/>
    <property type="match status" value="1"/>
</dbReference>
<evidence type="ECO:0000259" key="11">
    <source>
        <dbReference type="PROSITE" id="PS50109"/>
    </source>
</evidence>
<evidence type="ECO:0000256" key="10">
    <source>
        <dbReference type="SAM" id="Phobius"/>
    </source>
</evidence>
<dbReference type="SMART" id="SM00388">
    <property type="entry name" value="HisKA"/>
    <property type="match status" value="1"/>
</dbReference>
<dbReference type="EC" id="2.7.13.3" evidence="3"/>
<keyword evidence="9 10" id="KW-1133">Transmembrane helix</keyword>
<dbReference type="Pfam" id="PF21623">
    <property type="entry name" value="HK_sensor_dom_bact"/>
    <property type="match status" value="1"/>
</dbReference>
<dbReference type="PRINTS" id="PR00344">
    <property type="entry name" value="BCTRLSENSOR"/>
</dbReference>
<dbReference type="SUPFAM" id="SSF103190">
    <property type="entry name" value="Sensory domain-like"/>
    <property type="match status" value="1"/>
</dbReference>
<dbReference type="Pfam" id="PF00512">
    <property type="entry name" value="HisKA"/>
    <property type="match status" value="1"/>
</dbReference>
<evidence type="ECO:0000256" key="1">
    <source>
        <dbReference type="ARBA" id="ARBA00000085"/>
    </source>
</evidence>
<evidence type="ECO:0000256" key="2">
    <source>
        <dbReference type="ARBA" id="ARBA00004651"/>
    </source>
</evidence>
<keyword evidence="4" id="KW-1003">Cell membrane</keyword>
<comment type="subcellular location">
    <subcellularLocation>
        <location evidence="2">Cell membrane</location>
        <topology evidence="2">Multi-pass membrane protein</topology>
    </subcellularLocation>
</comment>
<reference evidence="13 14" key="1">
    <citation type="journal article" date="2018" name="ISME J.">
        <title>Endosymbiont genomes yield clues of tubeworm success.</title>
        <authorList>
            <person name="Li Y."/>
            <person name="Liles M.R."/>
            <person name="Halanych K.M."/>
        </authorList>
    </citation>
    <scope>NUCLEOTIDE SEQUENCE [LARGE SCALE GENOMIC DNA]</scope>
    <source>
        <strain evidence="13">A1464</strain>
    </source>
</reference>
<dbReference type="PROSITE" id="PS50109">
    <property type="entry name" value="HIS_KIN"/>
    <property type="match status" value="1"/>
</dbReference>
<dbReference type="GO" id="GO:0000155">
    <property type="term" value="F:phosphorelay sensor kinase activity"/>
    <property type="evidence" value="ECO:0007669"/>
    <property type="project" value="InterPro"/>
</dbReference>
<dbReference type="InterPro" id="IPR004358">
    <property type="entry name" value="Sig_transdc_His_kin-like_C"/>
</dbReference>
<keyword evidence="7 10" id="KW-0812">Transmembrane</keyword>
<evidence type="ECO:0000313" key="13">
    <source>
        <dbReference type="EMBL" id="RDH84580.1"/>
    </source>
</evidence>
<sequence length="661" mass="74843">MVKLTIVHKLIIGAIMLVLISSYTVGSLFYNKTKELLVQQTIQNIEGETLSVGASIIAHIDALQNDVSFLLKTPPIQGMLRAGKAIDKYDEQGKSSYQLWEQRLETIFETMLSSKRTYLRIRFIDKNGVEQIVVVRRAGEIITLEADKHQDKSSRDYVIETLKLKPDSIYLSEFNLNRENGVVEVPYREVIRSATPVYDIQSGEIEGLIVITAEVGFELREIQEKIQGKDNKIYITNDQGGYLLHPDSRKSYGFSMGKRYRIQEEFPQLSHLYLPDNKDKGLVLLPGDTGGKNVMNVVKMPFDPVHPERFIIVGITEPYSIVFNKVNTVLNEVVMLALLMSSVIIIFAIIWSYRLTYPIKQITKVMDDYTNKRVSRVVLPVHQTDEIGILAQSYQSMIAQVKDVQSNLEIKVKERTNDLLVARDEAEHANAAKSEFLSRMSHELRTPMNAILGFAQMLQLDMEGFNRYQKGNVKEILDAGQHLLDLINEVLDLARIESGKLDIQLEKVYVDDVLEQCLKLVSVNADERQIKIIDSIKGKGYSVQADYTRLKQVILNLLSNAVKYNAEEGEIMIESKILSCDFLRICITDSGECLTDDKISRLFTPFDRLNVEQNVEGTGIGLVITKHLVEAMGGNIGVECNKGVGSTFWFDLKLYEVIESV</sequence>
<dbReference type="InterPro" id="IPR003660">
    <property type="entry name" value="HAMP_dom"/>
</dbReference>
<evidence type="ECO:0000256" key="7">
    <source>
        <dbReference type="ARBA" id="ARBA00022692"/>
    </source>
</evidence>
<dbReference type="Gene3D" id="6.10.340.10">
    <property type="match status" value="1"/>
</dbReference>
<accession>A0A370DJ41</accession>
<dbReference type="Pfam" id="PF02518">
    <property type="entry name" value="HATPase_c"/>
    <property type="match status" value="1"/>
</dbReference>
<evidence type="ECO:0000256" key="3">
    <source>
        <dbReference type="ARBA" id="ARBA00012438"/>
    </source>
</evidence>
<evidence type="ECO:0000256" key="9">
    <source>
        <dbReference type="ARBA" id="ARBA00022989"/>
    </source>
</evidence>
<feature type="transmembrane region" description="Helical" evidence="10">
    <location>
        <begin position="6"/>
        <end position="30"/>
    </location>
</feature>
<dbReference type="InterPro" id="IPR036890">
    <property type="entry name" value="HATPase_C_sf"/>
</dbReference>
<comment type="caution">
    <text evidence="13">The sequence shown here is derived from an EMBL/GenBank/DDBJ whole genome shotgun (WGS) entry which is preliminary data.</text>
</comment>
<dbReference type="InterPro" id="IPR005467">
    <property type="entry name" value="His_kinase_dom"/>
</dbReference>
<dbReference type="SMART" id="SM00387">
    <property type="entry name" value="HATPase_c"/>
    <property type="match status" value="1"/>
</dbReference>
<dbReference type="Proteomes" id="UP000254266">
    <property type="component" value="Unassembled WGS sequence"/>
</dbReference>
<name>A0A370DJ41_9GAMM</name>
<organism evidence="13 14">
    <name type="scientific">endosymbiont of Galathealinum brachiosum</name>
    <dbReference type="NCBI Taxonomy" id="2200906"/>
    <lineage>
        <taxon>Bacteria</taxon>
        <taxon>Pseudomonadati</taxon>
        <taxon>Pseudomonadota</taxon>
        <taxon>Gammaproteobacteria</taxon>
        <taxon>sulfur-oxidizing symbionts</taxon>
    </lineage>
</organism>
<dbReference type="SMART" id="SM00304">
    <property type="entry name" value="HAMP"/>
    <property type="match status" value="1"/>
</dbReference>
<protein>
    <recommendedName>
        <fullName evidence="3">histidine kinase</fullName>
        <ecNumber evidence="3">2.7.13.3</ecNumber>
    </recommendedName>
</protein>
<dbReference type="InterPro" id="IPR036097">
    <property type="entry name" value="HisK_dim/P_sf"/>
</dbReference>
<keyword evidence="10" id="KW-0472">Membrane</keyword>
<dbReference type="Gene3D" id="1.10.287.130">
    <property type="match status" value="1"/>
</dbReference>
<keyword evidence="5" id="KW-0597">Phosphoprotein</keyword>
<evidence type="ECO:0000259" key="12">
    <source>
        <dbReference type="PROSITE" id="PS50885"/>
    </source>
</evidence>
<gene>
    <name evidence="13" type="ORF">DIZ80_03690</name>
</gene>
<dbReference type="InterPro" id="IPR048760">
    <property type="entry name" value="VP0354-like_sensor_dom"/>
</dbReference>
<dbReference type="InterPro" id="IPR003661">
    <property type="entry name" value="HisK_dim/P_dom"/>
</dbReference>
<dbReference type="EMBL" id="QFXC01000007">
    <property type="protein sequence ID" value="RDH84580.1"/>
    <property type="molecule type" value="Genomic_DNA"/>
</dbReference>
<evidence type="ECO:0000256" key="4">
    <source>
        <dbReference type="ARBA" id="ARBA00022475"/>
    </source>
</evidence>
<dbReference type="SUPFAM" id="SSF158472">
    <property type="entry name" value="HAMP domain-like"/>
    <property type="match status" value="1"/>
</dbReference>
<keyword evidence="14" id="KW-1185">Reference proteome</keyword>
<dbReference type="Gene3D" id="3.30.450.20">
    <property type="entry name" value="PAS domain"/>
    <property type="match status" value="1"/>
</dbReference>
<keyword evidence="8" id="KW-0418">Kinase</keyword>
<dbReference type="CDD" id="cd00082">
    <property type="entry name" value="HisKA"/>
    <property type="match status" value="1"/>
</dbReference>
<evidence type="ECO:0000313" key="14">
    <source>
        <dbReference type="Proteomes" id="UP000254266"/>
    </source>
</evidence>
<evidence type="ECO:0000256" key="6">
    <source>
        <dbReference type="ARBA" id="ARBA00022679"/>
    </source>
</evidence>
<dbReference type="PANTHER" id="PTHR43047">
    <property type="entry name" value="TWO-COMPONENT HISTIDINE PROTEIN KINASE"/>
    <property type="match status" value="1"/>
</dbReference>
<evidence type="ECO:0000256" key="5">
    <source>
        <dbReference type="ARBA" id="ARBA00022553"/>
    </source>
</evidence>
<feature type="transmembrane region" description="Helical" evidence="10">
    <location>
        <begin position="333"/>
        <end position="353"/>
    </location>
</feature>
<dbReference type="Pfam" id="PF00672">
    <property type="entry name" value="HAMP"/>
    <property type="match status" value="1"/>
</dbReference>
<evidence type="ECO:0000256" key="8">
    <source>
        <dbReference type="ARBA" id="ARBA00022777"/>
    </source>
</evidence>
<dbReference type="CDD" id="cd06225">
    <property type="entry name" value="HAMP"/>
    <property type="match status" value="1"/>
</dbReference>
<keyword evidence="6" id="KW-0808">Transferase</keyword>
<dbReference type="SUPFAM" id="SSF47384">
    <property type="entry name" value="Homodimeric domain of signal transducing histidine kinase"/>
    <property type="match status" value="1"/>
</dbReference>
<dbReference type="GO" id="GO:0009927">
    <property type="term" value="F:histidine phosphotransfer kinase activity"/>
    <property type="evidence" value="ECO:0007669"/>
    <property type="project" value="TreeGrafter"/>
</dbReference>
<comment type="catalytic activity">
    <reaction evidence="1">
        <text>ATP + protein L-histidine = ADP + protein N-phospho-L-histidine.</text>
        <dbReference type="EC" id="2.7.13.3"/>
    </reaction>
</comment>
<dbReference type="SUPFAM" id="SSF55874">
    <property type="entry name" value="ATPase domain of HSP90 chaperone/DNA topoisomerase II/histidine kinase"/>
    <property type="match status" value="1"/>
</dbReference>
<dbReference type="PROSITE" id="PS50885">
    <property type="entry name" value="HAMP"/>
    <property type="match status" value="1"/>
</dbReference>
<dbReference type="GO" id="GO:0005886">
    <property type="term" value="C:plasma membrane"/>
    <property type="evidence" value="ECO:0007669"/>
    <property type="project" value="UniProtKB-SubCell"/>
</dbReference>
<feature type="domain" description="HAMP" evidence="12">
    <location>
        <begin position="353"/>
        <end position="406"/>
    </location>
</feature>
<feature type="domain" description="Histidine kinase" evidence="11">
    <location>
        <begin position="439"/>
        <end position="656"/>
    </location>
</feature>
<dbReference type="InterPro" id="IPR029151">
    <property type="entry name" value="Sensor-like_sf"/>
</dbReference>
<dbReference type="InterPro" id="IPR003594">
    <property type="entry name" value="HATPase_dom"/>
</dbReference>
<dbReference type="Gene3D" id="3.30.565.10">
    <property type="entry name" value="Histidine kinase-like ATPase, C-terminal domain"/>
    <property type="match status" value="1"/>
</dbReference>
<dbReference type="AlphaFoldDB" id="A0A370DJ41"/>